<evidence type="ECO:0000256" key="1">
    <source>
        <dbReference type="ARBA" id="ARBA00005440"/>
    </source>
</evidence>
<reference evidence="3 4" key="1">
    <citation type="submission" date="2019-09" db="EMBL/GenBank/DDBJ databases">
        <title>A chromosome-level genome assembly of the Chinese tupelo Nyssa sinensis.</title>
        <authorList>
            <person name="Yang X."/>
            <person name="Kang M."/>
            <person name="Yang Y."/>
            <person name="Xiong H."/>
            <person name="Wang M."/>
            <person name="Zhang Z."/>
            <person name="Wang Z."/>
            <person name="Wu H."/>
            <person name="Ma T."/>
            <person name="Liu J."/>
            <person name="Xi Z."/>
        </authorList>
    </citation>
    <scope>NUCLEOTIDE SEQUENCE [LARGE SCALE GENOMIC DNA]</scope>
    <source>
        <strain evidence="3">J267</strain>
        <tissue evidence="3">Leaf</tissue>
    </source>
</reference>
<dbReference type="PROSITE" id="PS00283">
    <property type="entry name" value="SOYBEAN_KUNITZ"/>
    <property type="match status" value="1"/>
</dbReference>
<keyword evidence="4" id="KW-1185">Reference proteome</keyword>
<dbReference type="GO" id="GO:0004866">
    <property type="term" value="F:endopeptidase inhibitor activity"/>
    <property type="evidence" value="ECO:0007669"/>
    <property type="project" value="InterPro"/>
</dbReference>
<dbReference type="OrthoDB" id="1872570at2759"/>
<dbReference type="PANTHER" id="PTHR33107">
    <property type="entry name" value="KUNITZ TRYPSIN INHIBITOR 2"/>
    <property type="match status" value="1"/>
</dbReference>
<proteinExistence type="inferred from homology"/>
<accession>A0A5J4ZKM8</accession>
<evidence type="ECO:0000313" key="4">
    <source>
        <dbReference type="Proteomes" id="UP000325577"/>
    </source>
</evidence>
<organism evidence="3 4">
    <name type="scientific">Nyssa sinensis</name>
    <dbReference type="NCBI Taxonomy" id="561372"/>
    <lineage>
        <taxon>Eukaryota</taxon>
        <taxon>Viridiplantae</taxon>
        <taxon>Streptophyta</taxon>
        <taxon>Embryophyta</taxon>
        <taxon>Tracheophyta</taxon>
        <taxon>Spermatophyta</taxon>
        <taxon>Magnoliopsida</taxon>
        <taxon>eudicotyledons</taxon>
        <taxon>Gunneridae</taxon>
        <taxon>Pentapetalae</taxon>
        <taxon>asterids</taxon>
        <taxon>Cornales</taxon>
        <taxon>Nyssaceae</taxon>
        <taxon>Nyssa</taxon>
    </lineage>
</organism>
<dbReference type="Proteomes" id="UP000325577">
    <property type="component" value="Linkage Group LG7"/>
</dbReference>
<dbReference type="EMBL" id="CM018050">
    <property type="protein sequence ID" value="KAA8518062.1"/>
    <property type="molecule type" value="Genomic_DNA"/>
</dbReference>
<name>A0A5J4ZKM8_9ASTE</name>
<dbReference type="Gene3D" id="2.80.10.50">
    <property type="match status" value="1"/>
</dbReference>
<dbReference type="SMART" id="SM00452">
    <property type="entry name" value="STI"/>
    <property type="match status" value="1"/>
</dbReference>
<dbReference type="InterPro" id="IPR002160">
    <property type="entry name" value="Prot_inh_Kunz-lg"/>
</dbReference>
<feature type="signal peptide" evidence="2">
    <location>
        <begin position="1"/>
        <end position="16"/>
    </location>
</feature>
<dbReference type="Pfam" id="PF00197">
    <property type="entry name" value="Kunitz_legume"/>
    <property type="match status" value="1"/>
</dbReference>
<dbReference type="SUPFAM" id="SSF50386">
    <property type="entry name" value="STI-like"/>
    <property type="match status" value="1"/>
</dbReference>
<evidence type="ECO:0000256" key="2">
    <source>
        <dbReference type="SAM" id="SignalP"/>
    </source>
</evidence>
<dbReference type="AlphaFoldDB" id="A0A5J4ZKM8"/>
<evidence type="ECO:0000313" key="3">
    <source>
        <dbReference type="EMBL" id="KAA8518062.1"/>
    </source>
</evidence>
<sequence>MKTTLLLLCFQLSVLSTYPFLGGAQEAVLDVEGEELQTGVAYNILSLLRPRGGLTVGSNRNNDSICPLDVVQAPLWVDSGLPWTFSPFNNDTVVRLLTDLNIKSSAPTICVQSLVWKLSDYDASVGRFFVTTDGVEGNPGCGTITNWFRIEKAIGRYKFVFCPSVCDIAKIVCQDVGIFGEDGILRLALSEFAEGVMFRKAAEDSKMIKNAADH</sequence>
<protein>
    <submittedName>
        <fullName evidence="3">Uncharacterized protein</fullName>
    </submittedName>
</protein>
<dbReference type="PRINTS" id="PR00291">
    <property type="entry name" value="KUNITZINHBTR"/>
</dbReference>
<gene>
    <name evidence="3" type="ORF">F0562_015518</name>
</gene>
<dbReference type="PANTHER" id="PTHR33107:SF5">
    <property type="entry name" value="KUNITZ TRYPSIN INHIBITOR 5"/>
    <property type="match status" value="1"/>
</dbReference>
<dbReference type="CDD" id="cd23375">
    <property type="entry name" value="beta-trefoil_STI_VvMLP-like"/>
    <property type="match status" value="1"/>
</dbReference>
<dbReference type="InterPro" id="IPR011065">
    <property type="entry name" value="Kunitz_inhibitor_STI-like_sf"/>
</dbReference>
<keyword evidence="2" id="KW-0732">Signal</keyword>
<comment type="similarity">
    <text evidence="1">Belongs to the protease inhibitor I3 (leguminous Kunitz-type inhibitor) family.</text>
</comment>
<feature type="chain" id="PRO_5023862772" evidence="2">
    <location>
        <begin position="17"/>
        <end position="214"/>
    </location>
</feature>